<dbReference type="PANTHER" id="PTHR22801:SF63">
    <property type="entry name" value="C-TYPE LECTIN DOMAIN-CONTAINING PROTEIN"/>
    <property type="match status" value="1"/>
</dbReference>
<gene>
    <name evidence="5" type="ORF">OS493_018990</name>
</gene>
<dbReference type="Gene3D" id="3.10.100.10">
    <property type="entry name" value="Mannose-Binding Protein A, subunit A"/>
    <property type="match status" value="1"/>
</dbReference>
<dbReference type="PROSITE" id="PS50026">
    <property type="entry name" value="EGF_3"/>
    <property type="match status" value="1"/>
</dbReference>
<dbReference type="InterPro" id="IPR016187">
    <property type="entry name" value="CTDL_fold"/>
</dbReference>
<dbReference type="Pfam" id="PF00024">
    <property type="entry name" value="PAN_1"/>
    <property type="match status" value="1"/>
</dbReference>
<evidence type="ECO:0000313" key="6">
    <source>
        <dbReference type="Proteomes" id="UP001163046"/>
    </source>
</evidence>
<evidence type="ECO:0000313" key="5">
    <source>
        <dbReference type="EMBL" id="KAJ7372483.1"/>
    </source>
</evidence>
<protein>
    <recommendedName>
        <fullName evidence="7">C-type lectin</fullName>
    </recommendedName>
</protein>
<dbReference type="Proteomes" id="UP001163046">
    <property type="component" value="Unassembled WGS sequence"/>
</dbReference>
<dbReference type="InterPro" id="IPR000742">
    <property type="entry name" value="EGF"/>
</dbReference>
<comment type="caution">
    <text evidence="1">Lacks conserved residue(s) required for the propagation of feature annotation.</text>
</comment>
<dbReference type="PROSITE" id="PS00022">
    <property type="entry name" value="EGF_1"/>
    <property type="match status" value="1"/>
</dbReference>
<dbReference type="SMART" id="SM00034">
    <property type="entry name" value="CLECT"/>
    <property type="match status" value="1"/>
</dbReference>
<dbReference type="PANTHER" id="PTHR22801">
    <property type="entry name" value="LITHOSTATHINE"/>
    <property type="match status" value="1"/>
</dbReference>
<keyword evidence="6" id="KW-1185">Reference proteome</keyword>
<dbReference type="EMBL" id="MU826836">
    <property type="protein sequence ID" value="KAJ7372483.1"/>
    <property type="molecule type" value="Genomic_DNA"/>
</dbReference>
<feature type="disulfide bond" evidence="1">
    <location>
        <begin position="120"/>
        <end position="137"/>
    </location>
</feature>
<keyword evidence="1" id="KW-0245">EGF-like domain</keyword>
<dbReference type="CDD" id="cd00037">
    <property type="entry name" value="CLECT"/>
    <property type="match status" value="1"/>
</dbReference>
<dbReference type="InterPro" id="IPR050801">
    <property type="entry name" value="Ca-Dep_Lectins_ImmuneDev"/>
</dbReference>
<dbReference type="SUPFAM" id="SSF57196">
    <property type="entry name" value="EGF/Laminin"/>
    <property type="match status" value="1"/>
</dbReference>
<dbReference type="InterPro" id="IPR016186">
    <property type="entry name" value="C-type_lectin-like/link_sf"/>
</dbReference>
<reference evidence="5" key="1">
    <citation type="submission" date="2023-01" db="EMBL/GenBank/DDBJ databases">
        <title>Genome assembly of the deep-sea coral Lophelia pertusa.</title>
        <authorList>
            <person name="Herrera S."/>
            <person name="Cordes E."/>
        </authorList>
    </citation>
    <scope>NUCLEOTIDE SEQUENCE</scope>
    <source>
        <strain evidence="5">USNM1676648</strain>
        <tissue evidence="5">Polyp</tissue>
    </source>
</reference>
<evidence type="ECO:0000259" key="3">
    <source>
        <dbReference type="PROSITE" id="PS50026"/>
    </source>
</evidence>
<feature type="domain" description="EGF-like" evidence="3">
    <location>
        <begin position="111"/>
        <end position="149"/>
    </location>
</feature>
<feature type="domain" description="C-type lectin" evidence="4">
    <location>
        <begin position="161"/>
        <end position="274"/>
    </location>
</feature>
<organism evidence="5 6">
    <name type="scientific">Desmophyllum pertusum</name>
    <dbReference type="NCBI Taxonomy" id="174260"/>
    <lineage>
        <taxon>Eukaryota</taxon>
        <taxon>Metazoa</taxon>
        <taxon>Cnidaria</taxon>
        <taxon>Anthozoa</taxon>
        <taxon>Hexacorallia</taxon>
        <taxon>Scleractinia</taxon>
        <taxon>Caryophylliina</taxon>
        <taxon>Caryophylliidae</taxon>
        <taxon>Desmophyllum</taxon>
    </lineage>
</organism>
<dbReference type="InterPro" id="IPR003609">
    <property type="entry name" value="Pan_app"/>
</dbReference>
<dbReference type="Pfam" id="PF00008">
    <property type="entry name" value="EGF"/>
    <property type="match status" value="1"/>
</dbReference>
<dbReference type="Gene3D" id="2.10.25.10">
    <property type="entry name" value="Laminin"/>
    <property type="match status" value="1"/>
</dbReference>
<dbReference type="AlphaFoldDB" id="A0A9W9YZH3"/>
<feature type="chain" id="PRO_5040728290" description="C-type lectin" evidence="2">
    <location>
        <begin position="25"/>
        <end position="280"/>
    </location>
</feature>
<dbReference type="InterPro" id="IPR001304">
    <property type="entry name" value="C-type_lectin-like"/>
</dbReference>
<dbReference type="CDD" id="cd00054">
    <property type="entry name" value="EGF_CA"/>
    <property type="match status" value="1"/>
</dbReference>
<dbReference type="SUPFAM" id="SSF56436">
    <property type="entry name" value="C-type lectin-like"/>
    <property type="match status" value="1"/>
</dbReference>
<dbReference type="OrthoDB" id="5973476at2759"/>
<dbReference type="PROSITE" id="PS50041">
    <property type="entry name" value="C_TYPE_LECTIN_2"/>
    <property type="match status" value="1"/>
</dbReference>
<proteinExistence type="predicted"/>
<evidence type="ECO:0000256" key="1">
    <source>
        <dbReference type="PROSITE-ProRule" id="PRU00076"/>
    </source>
</evidence>
<comment type="caution">
    <text evidence="5">The sequence shown here is derived from an EMBL/GenBank/DDBJ whole genome shotgun (WGS) entry which is preliminary data.</text>
</comment>
<keyword evidence="1" id="KW-1015">Disulfide bond</keyword>
<name>A0A9W9YZH3_9CNID</name>
<accession>A0A9W9YZH3</accession>
<feature type="disulfide bond" evidence="1">
    <location>
        <begin position="139"/>
        <end position="148"/>
    </location>
</feature>
<evidence type="ECO:0008006" key="7">
    <source>
        <dbReference type="Google" id="ProtNLM"/>
    </source>
</evidence>
<evidence type="ECO:0000259" key="4">
    <source>
        <dbReference type="PROSITE" id="PS50041"/>
    </source>
</evidence>
<evidence type="ECO:0000256" key="2">
    <source>
        <dbReference type="SAM" id="SignalP"/>
    </source>
</evidence>
<keyword evidence="2" id="KW-0732">Signal</keyword>
<feature type="signal peptide" evidence="2">
    <location>
        <begin position="1"/>
        <end position="24"/>
    </location>
</feature>
<dbReference type="Pfam" id="PF00059">
    <property type="entry name" value="Lectin_C"/>
    <property type="match status" value="1"/>
</dbReference>
<sequence length="280" mass="31560">MILLNWRANIVVVLLICNTLPTKSDGTCKYDRPQQVVFTQRVQDHALTGGPIVSTTLVSSDKECQMKCIVSMKCDLFNLGPLDDSFRHTCQILRFGVHSYIAQRKNGWMFRARKCFSSPCENGGICFSTDGGNTPKCACLDRWKGQTCSVTDFCKAGWTEYKRSCFKVSEGKSTFYQANSSCISEGAGLVWIEDSDELHFLDTILANGEKVFVGMTDIAEEGQWVWMDGSALTLDPKWHHDDGGTAQNCAEYQQKHQKGFHRKKCDDTLKYVCKYSLDDM</sequence>